<dbReference type="EMBL" id="MN956836">
    <property type="protein sequence ID" value="QTX15040.1"/>
    <property type="molecule type" value="Genomic_DNA"/>
</dbReference>
<sequence>MCITILMAEKELRLNGTLLPYSTYDRLSEIDRGAIVDNKRLGRTPEFISLVQSKRDNTRSQSIPAGDGPSRRRPKQEGKKSQRSLDNDDMLEALKQLQSRSEDIFLVKEPADGTHWPDSGCSPVDIVRPDP</sequence>
<name>A0A8B0SW51_KLEPN</name>
<feature type="compositionally biased region" description="Basic and acidic residues" evidence="1">
    <location>
        <begin position="75"/>
        <end position="86"/>
    </location>
</feature>
<reference evidence="2" key="1">
    <citation type="submission" date="2020-01" db="EMBL/GenBank/DDBJ databases">
        <authorList>
            <person name="Qin S."/>
        </authorList>
    </citation>
    <scope>NUCLEOTIDE SEQUENCE</scope>
    <source>
        <strain evidence="2">CVir17-16-YZ6g</strain>
        <plasmid evidence="2">p17-15-vir-like</plasmid>
    </source>
</reference>
<feature type="region of interest" description="Disordered" evidence="1">
    <location>
        <begin position="108"/>
        <end position="131"/>
    </location>
</feature>
<geneLocation type="plasmid" evidence="2">
    <name>p17-15-vir-like</name>
</geneLocation>
<keyword evidence="2" id="KW-0614">Plasmid</keyword>
<feature type="region of interest" description="Disordered" evidence="1">
    <location>
        <begin position="49"/>
        <end position="89"/>
    </location>
</feature>
<evidence type="ECO:0000256" key="1">
    <source>
        <dbReference type="SAM" id="MobiDB-lite"/>
    </source>
</evidence>
<accession>A0A8B0SW51</accession>
<proteinExistence type="predicted"/>
<evidence type="ECO:0000313" key="2">
    <source>
        <dbReference type="EMBL" id="QTX15040.1"/>
    </source>
</evidence>
<dbReference type="AlphaFoldDB" id="A0A8B0SW51"/>
<organism evidence="2">
    <name type="scientific">Klebsiella pneumoniae</name>
    <dbReference type="NCBI Taxonomy" id="573"/>
    <lineage>
        <taxon>Bacteria</taxon>
        <taxon>Pseudomonadati</taxon>
        <taxon>Pseudomonadota</taxon>
        <taxon>Gammaproteobacteria</taxon>
        <taxon>Enterobacterales</taxon>
        <taxon>Enterobacteriaceae</taxon>
        <taxon>Klebsiella/Raoultella group</taxon>
        <taxon>Klebsiella</taxon>
        <taxon>Klebsiella pneumoniae complex</taxon>
    </lineage>
</organism>
<protein>
    <submittedName>
        <fullName evidence="2">Mobile element protein</fullName>
    </submittedName>
</protein>